<dbReference type="PaxDb" id="3218-PP1S44_174V6.1"/>
<reference evidence="2" key="3">
    <citation type="submission" date="2020-12" db="UniProtKB">
        <authorList>
            <consortium name="EnsemblPlants"/>
        </authorList>
    </citation>
    <scope>IDENTIFICATION</scope>
</reference>
<gene>
    <name evidence="1" type="ORF">PHYPA_025228</name>
</gene>
<name>A0A2K1IVH7_PHYPA</name>
<reference evidence="1 3" key="1">
    <citation type="journal article" date="2008" name="Science">
        <title>The Physcomitrella genome reveals evolutionary insights into the conquest of land by plants.</title>
        <authorList>
            <person name="Rensing S."/>
            <person name="Lang D."/>
            <person name="Zimmer A."/>
            <person name="Terry A."/>
            <person name="Salamov A."/>
            <person name="Shapiro H."/>
            <person name="Nishiyama T."/>
            <person name="Perroud P.-F."/>
            <person name="Lindquist E."/>
            <person name="Kamisugi Y."/>
            <person name="Tanahashi T."/>
            <person name="Sakakibara K."/>
            <person name="Fujita T."/>
            <person name="Oishi K."/>
            <person name="Shin-I T."/>
            <person name="Kuroki Y."/>
            <person name="Toyoda A."/>
            <person name="Suzuki Y."/>
            <person name="Hashimoto A."/>
            <person name="Yamaguchi K."/>
            <person name="Sugano A."/>
            <person name="Kohara Y."/>
            <person name="Fujiyama A."/>
            <person name="Anterola A."/>
            <person name="Aoki S."/>
            <person name="Ashton N."/>
            <person name="Barbazuk W.B."/>
            <person name="Barker E."/>
            <person name="Bennetzen J."/>
            <person name="Bezanilla M."/>
            <person name="Blankenship R."/>
            <person name="Cho S.H."/>
            <person name="Dutcher S."/>
            <person name="Estelle M."/>
            <person name="Fawcett J.A."/>
            <person name="Gundlach H."/>
            <person name="Hanada K."/>
            <person name="Heyl A."/>
            <person name="Hicks K.A."/>
            <person name="Hugh J."/>
            <person name="Lohr M."/>
            <person name="Mayer K."/>
            <person name="Melkozernov A."/>
            <person name="Murata T."/>
            <person name="Nelson D."/>
            <person name="Pils B."/>
            <person name="Prigge M."/>
            <person name="Reiss B."/>
            <person name="Renner T."/>
            <person name="Rombauts S."/>
            <person name="Rushton P."/>
            <person name="Sanderfoot A."/>
            <person name="Schween G."/>
            <person name="Shiu S.-H."/>
            <person name="Stueber K."/>
            <person name="Theodoulou F.L."/>
            <person name="Tu H."/>
            <person name="Van de Peer Y."/>
            <person name="Verrier P.J."/>
            <person name="Waters E."/>
            <person name="Wood A."/>
            <person name="Yang L."/>
            <person name="Cove D."/>
            <person name="Cuming A."/>
            <person name="Hasebe M."/>
            <person name="Lucas S."/>
            <person name="Mishler D.B."/>
            <person name="Reski R."/>
            <person name="Grigoriev I."/>
            <person name="Quatrano R.S."/>
            <person name="Boore J.L."/>
        </authorList>
    </citation>
    <scope>NUCLEOTIDE SEQUENCE [LARGE SCALE GENOMIC DNA]</scope>
    <source>
        <strain evidence="2 3">cv. Gransden 2004</strain>
    </source>
</reference>
<reference evidence="1 3" key="2">
    <citation type="journal article" date="2018" name="Plant J.">
        <title>The Physcomitrella patens chromosome-scale assembly reveals moss genome structure and evolution.</title>
        <authorList>
            <person name="Lang D."/>
            <person name="Ullrich K.K."/>
            <person name="Murat F."/>
            <person name="Fuchs J."/>
            <person name="Jenkins J."/>
            <person name="Haas F.B."/>
            <person name="Piednoel M."/>
            <person name="Gundlach H."/>
            <person name="Van Bel M."/>
            <person name="Meyberg R."/>
            <person name="Vives C."/>
            <person name="Morata J."/>
            <person name="Symeonidi A."/>
            <person name="Hiss M."/>
            <person name="Muchero W."/>
            <person name="Kamisugi Y."/>
            <person name="Saleh O."/>
            <person name="Blanc G."/>
            <person name="Decker E.L."/>
            <person name="van Gessel N."/>
            <person name="Grimwood J."/>
            <person name="Hayes R.D."/>
            <person name="Graham S.W."/>
            <person name="Gunter L.E."/>
            <person name="McDaniel S.F."/>
            <person name="Hoernstein S.N.W."/>
            <person name="Larsson A."/>
            <person name="Li F.W."/>
            <person name="Perroud P.F."/>
            <person name="Phillips J."/>
            <person name="Ranjan P."/>
            <person name="Rokshar D.S."/>
            <person name="Rothfels C.J."/>
            <person name="Schneider L."/>
            <person name="Shu S."/>
            <person name="Stevenson D.W."/>
            <person name="Thummler F."/>
            <person name="Tillich M."/>
            <person name="Villarreal Aguilar J.C."/>
            <person name="Widiez T."/>
            <person name="Wong G.K."/>
            <person name="Wymore A."/>
            <person name="Zhang Y."/>
            <person name="Zimmer A.D."/>
            <person name="Quatrano R.S."/>
            <person name="Mayer K.F.X."/>
            <person name="Goodstein D."/>
            <person name="Casacuberta J.M."/>
            <person name="Vandepoele K."/>
            <person name="Reski R."/>
            <person name="Cuming A.C."/>
            <person name="Tuskan G.A."/>
            <person name="Maumus F."/>
            <person name="Salse J."/>
            <person name="Schmutz J."/>
            <person name="Rensing S.A."/>
        </authorList>
    </citation>
    <scope>NUCLEOTIDE SEQUENCE [LARGE SCALE GENOMIC DNA]</scope>
    <source>
        <strain evidence="2 3">cv. Gransden 2004</strain>
    </source>
</reference>
<evidence type="ECO:0000313" key="1">
    <source>
        <dbReference type="EMBL" id="PNR33285.1"/>
    </source>
</evidence>
<dbReference type="InParanoid" id="A0A2K1IVH7"/>
<evidence type="ECO:0000313" key="3">
    <source>
        <dbReference type="Proteomes" id="UP000006727"/>
    </source>
</evidence>
<dbReference type="AlphaFoldDB" id="A0A2K1IVH7"/>
<organism evidence="1">
    <name type="scientific">Physcomitrium patens</name>
    <name type="common">Spreading-leaved earth moss</name>
    <name type="synonym">Physcomitrella patens</name>
    <dbReference type="NCBI Taxonomy" id="3218"/>
    <lineage>
        <taxon>Eukaryota</taxon>
        <taxon>Viridiplantae</taxon>
        <taxon>Streptophyta</taxon>
        <taxon>Embryophyta</taxon>
        <taxon>Bryophyta</taxon>
        <taxon>Bryophytina</taxon>
        <taxon>Bryopsida</taxon>
        <taxon>Funariidae</taxon>
        <taxon>Funariales</taxon>
        <taxon>Funariaceae</taxon>
        <taxon>Physcomitrium</taxon>
    </lineage>
</organism>
<sequence length="71" mass="8174">MDRQFEGVFPLSIAASESFHHHAKERGLGKEWSYGGEKQIMQDWSCAKRKAGERIAFMKMVGYFSEGHPRL</sequence>
<dbReference type="Proteomes" id="UP000006727">
    <property type="component" value="Chromosome 20"/>
</dbReference>
<dbReference type="Gramene" id="Pp3c20_16940V3.2">
    <property type="protein sequence ID" value="PAC:32947083.CDS.1"/>
    <property type="gene ID" value="Pp3c20_16940"/>
</dbReference>
<proteinExistence type="predicted"/>
<evidence type="ECO:0000313" key="2">
    <source>
        <dbReference type="EnsemblPlants" id="PAC:32947082.CDS.1"/>
    </source>
</evidence>
<protein>
    <submittedName>
        <fullName evidence="1 2">Uncharacterized protein</fullName>
    </submittedName>
</protein>
<dbReference type="Gramene" id="Pp3c20_16940V3.1">
    <property type="protein sequence ID" value="PAC:32947082.CDS.1"/>
    <property type="gene ID" value="Pp3c20_16940"/>
</dbReference>
<dbReference type="EnsemblPlants" id="Pp3c20_16940V3.1">
    <property type="protein sequence ID" value="PAC:32947082.CDS.1"/>
    <property type="gene ID" value="Pp3c20_16940"/>
</dbReference>
<dbReference type="EMBL" id="ABEU02000020">
    <property type="protein sequence ID" value="PNR33285.1"/>
    <property type="molecule type" value="Genomic_DNA"/>
</dbReference>
<dbReference type="EnsemblPlants" id="Pp3c20_16940V3.2">
    <property type="protein sequence ID" value="PAC:32947083.CDS.1"/>
    <property type="gene ID" value="Pp3c20_16940"/>
</dbReference>
<keyword evidence="3" id="KW-1185">Reference proteome</keyword>
<accession>A0A2K1IVH7</accession>